<feature type="chain" id="PRO_5046615746" evidence="1">
    <location>
        <begin position="32"/>
        <end position="375"/>
    </location>
</feature>
<evidence type="ECO:0000313" key="4">
    <source>
        <dbReference type="Proteomes" id="UP001465153"/>
    </source>
</evidence>
<keyword evidence="4" id="KW-1185">Reference proteome</keyword>
<protein>
    <submittedName>
        <fullName evidence="3">PQQ-dependent sugar dehydrogenase</fullName>
    </submittedName>
</protein>
<dbReference type="PANTHER" id="PTHR19328">
    <property type="entry name" value="HEDGEHOG-INTERACTING PROTEIN"/>
    <property type="match status" value="1"/>
</dbReference>
<sequence>MIKTMKRLIDRKKLTFLASLTFVASVSCANAQEAVQSKVLASNLKHPWGMAFLPDGDILLTERNFGNIRRFSFDTGLSNPIKNVPESVSVNQGGMLGLTIDPEFTENQTIYFCYVKKGNGGHSSNVAKAKLVNDSLADVKTIFTAKPLLNNGYHFGCRLGFDDDGYLFITLGDRNKYRKEAQSTDDHFGTIVRIHPDGSVPSDNPFVDGKAPEVYSYGHRNVQGLVVHPETRVLWAMEHGPRGGDEVNIIESGNNYGWPVITYGTEYSGRKITDITEKEGMEQPVLYWTPSIAPSGMAFYHGDKFPDWQGDLLVGSLKFRHLRRVKMNGDVPGEEIEYLKDLNERIRDVIIGPDGLIYVLTDEARGKLIQISPSS</sequence>
<dbReference type="InterPro" id="IPR011041">
    <property type="entry name" value="Quinoprot_gluc/sorb_DH_b-prop"/>
</dbReference>
<evidence type="ECO:0000313" key="3">
    <source>
        <dbReference type="EMBL" id="GAA6170058.1"/>
    </source>
</evidence>
<dbReference type="PANTHER" id="PTHR19328:SF75">
    <property type="entry name" value="ALDOSE SUGAR DEHYDROGENASE YLII"/>
    <property type="match status" value="1"/>
</dbReference>
<dbReference type="EMBL" id="BAABWN010000018">
    <property type="protein sequence ID" value="GAA6170058.1"/>
    <property type="molecule type" value="Genomic_DNA"/>
</dbReference>
<dbReference type="RefSeq" id="WP_353304412.1">
    <property type="nucleotide sequence ID" value="NZ_BAABWN010000018.1"/>
</dbReference>
<proteinExistence type="predicted"/>
<dbReference type="InterPro" id="IPR011042">
    <property type="entry name" value="6-blade_b-propeller_TolB-like"/>
</dbReference>
<feature type="signal peptide" evidence="1">
    <location>
        <begin position="1"/>
        <end position="31"/>
    </location>
</feature>
<accession>A0ABQ0AEH0</accession>
<dbReference type="Proteomes" id="UP001465153">
    <property type="component" value="Unassembled WGS sequence"/>
</dbReference>
<dbReference type="PROSITE" id="PS51257">
    <property type="entry name" value="PROKAR_LIPOPROTEIN"/>
    <property type="match status" value="1"/>
</dbReference>
<dbReference type="InterPro" id="IPR012938">
    <property type="entry name" value="Glc/Sorbosone_DH"/>
</dbReference>
<feature type="domain" description="Glucose/Sorbosone dehydrogenase" evidence="2">
    <location>
        <begin position="44"/>
        <end position="369"/>
    </location>
</feature>
<gene>
    <name evidence="3" type="ORF">NBRC116591_38700</name>
</gene>
<name>A0ABQ0AEH0_9GAMM</name>
<evidence type="ECO:0000256" key="1">
    <source>
        <dbReference type="SAM" id="SignalP"/>
    </source>
</evidence>
<dbReference type="SUPFAM" id="SSF50952">
    <property type="entry name" value="Soluble quinoprotein glucose dehydrogenase"/>
    <property type="match status" value="1"/>
</dbReference>
<keyword evidence="1" id="KW-0732">Signal</keyword>
<evidence type="ECO:0000259" key="2">
    <source>
        <dbReference type="Pfam" id="PF07995"/>
    </source>
</evidence>
<reference evidence="3 4" key="1">
    <citation type="submission" date="2024-04" db="EMBL/GenBank/DDBJ databases">
        <title>Draft genome sequence of Sessilibacter corallicola NBRC 116591.</title>
        <authorList>
            <person name="Miyakawa T."/>
            <person name="Kusuya Y."/>
            <person name="Miura T."/>
        </authorList>
    </citation>
    <scope>NUCLEOTIDE SEQUENCE [LARGE SCALE GENOMIC DNA]</scope>
    <source>
        <strain evidence="3 4">KU-00831-HH</strain>
    </source>
</reference>
<dbReference type="Pfam" id="PF07995">
    <property type="entry name" value="GSDH"/>
    <property type="match status" value="1"/>
</dbReference>
<comment type="caution">
    <text evidence="3">The sequence shown here is derived from an EMBL/GenBank/DDBJ whole genome shotgun (WGS) entry which is preliminary data.</text>
</comment>
<organism evidence="3 4">
    <name type="scientific">Sessilibacter corallicola</name>
    <dbReference type="NCBI Taxonomy" id="2904075"/>
    <lineage>
        <taxon>Bacteria</taxon>
        <taxon>Pseudomonadati</taxon>
        <taxon>Pseudomonadota</taxon>
        <taxon>Gammaproteobacteria</taxon>
        <taxon>Cellvibrionales</taxon>
        <taxon>Cellvibrionaceae</taxon>
        <taxon>Sessilibacter</taxon>
    </lineage>
</organism>
<dbReference type="Gene3D" id="2.120.10.30">
    <property type="entry name" value="TolB, C-terminal domain"/>
    <property type="match status" value="1"/>
</dbReference>